<dbReference type="STRING" id="1754191.A0A1Y1UXT0"/>
<accession>A0A1Y1UXT0</accession>
<name>A0A1Y1UXT0_9FUNG</name>
<evidence type="ECO:0000313" key="4">
    <source>
        <dbReference type="Proteomes" id="UP000193719"/>
    </source>
</evidence>
<keyword evidence="4" id="KW-1185">Reference proteome</keyword>
<dbReference type="InterPro" id="IPR018631">
    <property type="entry name" value="AAA-ATPase-like_dom"/>
</dbReference>
<reference evidence="3 4" key="2">
    <citation type="submission" date="2016-08" db="EMBL/GenBank/DDBJ databases">
        <title>Pervasive Adenine N6-methylation of Active Genes in Fungi.</title>
        <authorList>
            <consortium name="DOE Joint Genome Institute"/>
            <person name="Mondo S.J."/>
            <person name="Dannebaum R.O."/>
            <person name="Kuo R.C."/>
            <person name="Labutti K."/>
            <person name="Haridas S."/>
            <person name="Kuo A."/>
            <person name="Salamov A."/>
            <person name="Ahrendt S.R."/>
            <person name="Lipzen A."/>
            <person name="Sullivan W."/>
            <person name="Andreopoulos W.B."/>
            <person name="Clum A."/>
            <person name="Lindquist E."/>
            <person name="Daum C."/>
            <person name="Ramamoorthy G.K."/>
            <person name="Gryganskyi A."/>
            <person name="Culley D."/>
            <person name="Magnuson J.K."/>
            <person name="James T.Y."/>
            <person name="O'Malley M.A."/>
            <person name="Stajich J.E."/>
            <person name="Spatafora J.W."/>
            <person name="Visel A."/>
            <person name="Grigoriev I.V."/>
        </authorList>
    </citation>
    <scope>NUCLEOTIDE SEQUENCE [LARGE SCALE GENOMIC DNA]</scope>
    <source>
        <strain evidence="4">finn</strain>
    </source>
</reference>
<protein>
    <recommendedName>
        <fullName evidence="2">AAA-ATPase-like domain-containing protein</fullName>
    </recommendedName>
</protein>
<proteinExistence type="predicted"/>
<feature type="domain" description="AAA-ATPase-like" evidence="2">
    <location>
        <begin position="259"/>
        <end position="449"/>
    </location>
</feature>
<comment type="caution">
    <text evidence="3">The sequence shown here is derived from an EMBL/GenBank/DDBJ whole genome shotgun (WGS) entry which is preliminary data.</text>
</comment>
<reference evidence="3 4" key="1">
    <citation type="submission" date="2016-08" db="EMBL/GenBank/DDBJ databases">
        <title>Genomes of anaerobic fungi encode conserved fungal cellulosomes for biomass hydrolysis.</title>
        <authorList>
            <consortium name="DOE Joint Genome Institute"/>
            <person name="Haitjema C.H."/>
            <person name="Gilmore S.P."/>
            <person name="Henske J.K."/>
            <person name="Solomon K.V."/>
            <person name="De Groot R."/>
            <person name="Kuo A."/>
            <person name="Mondo S.J."/>
            <person name="Salamov A.A."/>
            <person name="Labutti K."/>
            <person name="Zhao Z."/>
            <person name="Chiniquy J."/>
            <person name="Barry K."/>
            <person name="Brewer H.M."/>
            <person name="Purvine S.O."/>
            <person name="Wright A.T."/>
            <person name="Boxma B."/>
            <person name="Van Alen T."/>
            <person name="Hackstein J.H."/>
            <person name="Baker S.E."/>
            <person name="Grigoriev I.V."/>
            <person name="O'Malley M.A."/>
        </authorList>
    </citation>
    <scope>NUCLEOTIDE SEQUENCE [LARGE SCALE GENOMIC DNA]</scope>
    <source>
        <strain evidence="4">finn</strain>
    </source>
</reference>
<dbReference type="Pfam" id="PF09820">
    <property type="entry name" value="AAA-ATPase_like"/>
    <property type="match status" value="1"/>
</dbReference>
<organism evidence="3 4">
    <name type="scientific">Piromyces finnis</name>
    <dbReference type="NCBI Taxonomy" id="1754191"/>
    <lineage>
        <taxon>Eukaryota</taxon>
        <taxon>Fungi</taxon>
        <taxon>Fungi incertae sedis</taxon>
        <taxon>Chytridiomycota</taxon>
        <taxon>Chytridiomycota incertae sedis</taxon>
        <taxon>Neocallimastigomycetes</taxon>
        <taxon>Neocallimastigales</taxon>
        <taxon>Neocallimastigaceae</taxon>
        <taxon>Piromyces</taxon>
    </lineage>
</organism>
<evidence type="ECO:0000313" key="3">
    <source>
        <dbReference type="EMBL" id="ORX42502.1"/>
    </source>
</evidence>
<dbReference type="PANTHER" id="PTHR34825">
    <property type="entry name" value="CONSERVED PROTEIN, WITH A WEAK D-GALACTARATE DEHYDRATASE/ALTRONATE HYDROLASE DOMAIN"/>
    <property type="match status" value="1"/>
</dbReference>
<dbReference type="OrthoDB" id="2143434at2759"/>
<dbReference type="EMBL" id="MCFH01000064">
    <property type="protein sequence ID" value="ORX42502.1"/>
    <property type="molecule type" value="Genomic_DNA"/>
</dbReference>
<evidence type="ECO:0000256" key="1">
    <source>
        <dbReference type="SAM" id="Coils"/>
    </source>
</evidence>
<dbReference type="Proteomes" id="UP000193719">
    <property type="component" value="Unassembled WGS sequence"/>
</dbReference>
<sequence>MIGILPTKEYENYGFDMFTDYSMIYPSWTAKYFRFTKSEVEILCNKLLKNEKENNYSLQNSMNKKQKLNDNLESEILKEDENFEIEEEVELFHKKKSILESIEHWYKGYQLLDLHTKTKTLYELYTPYSIINTIERESIEELNMGNCLDLIDHISNNFEKLKYSMISLADSKIVKLNIKAKGDLKIVNRCKALKFLIHLGYLNYNHNTDEVFIPNRDIKQMIKTFLKSDQWKILNAKESNFKIFNPGCYKINNSICIDTYVDKTELILHFNELIEKGKDGKSFICDSRPRRFGKSITDYMLVAYYSYTESEIPFFNDKKISKTKNWDKYLGKFNVINLNMINYFLEHDFEDGKKMISMELCKEIKRRIPNFKFNNKNDLKVILKDLFNLTKRRNIVIIDEYDLIIRKKEDENTIKKYLKFLIGLFKDKNETNVDLVYITGILPLKQIEINSGLNNFSEYSMIYPSWMAKFIGFTEKEVDDLYDRYEKYEKKGFSRNFKDEVKKWYNGYKLIDENNLTYKIYTPYSIINALFYREIGDYWTKTETSKFLSDYINMNYERLKEDIGFLIKNKKIKIDVKNFQNDFTSINSKDDIFTLLVHTGYLGYDKENKEVFIPNKEIKEQFESIVKTNANWKFTMNKLIHSENLLKATLRGDAEIVVKYLEDAHDDGSNNTYNNKATLSYAIQLAYYKAEDYYNKSLEVDSGNGFADIVYFPTDEVIKYDYPPFIVELKYNESAESGIQQIKNREYPKIFEKYYGKILLVCINYNKEIKSNCPGYKHHSCIIEEIEKKKF</sequence>
<evidence type="ECO:0000259" key="2">
    <source>
        <dbReference type="Pfam" id="PF09820"/>
    </source>
</evidence>
<keyword evidence="1" id="KW-0175">Coiled coil</keyword>
<dbReference type="PANTHER" id="PTHR34825:SF1">
    <property type="entry name" value="AAA-ATPASE-LIKE DOMAIN-CONTAINING PROTEIN"/>
    <property type="match status" value="1"/>
</dbReference>
<dbReference type="AlphaFoldDB" id="A0A1Y1UXT0"/>
<gene>
    <name evidence="3" type="ORF">BCR36DRAFT_587195</name>
</gene>
<feature type="coiled-coil region" evidence="1">
    <location>
        <begin position="55"/>
        <end position="82"/>
    </location>
</feature>